<feature type="region of interest" description="Disordered" evidence="1">
    <location>
        <begin position="1"/>
        <end position="20"/>
    </location>
</feature>
<dbReference type="InterPro" id="IPR029063">
    <property type="entry name" value="SAM-dependent_MTases_sf"/>
</dbReference>
<protein>
    <submittedName>
        <fullName evidence="3">Methyltransferase domain-containing protein</fullName>
    </submittedName>
</protein>
<dbReference type="SUPFAM" id="SSF53335">
    <property type="entry name" value="S-adenosyl-L-methionine-dependent methyltransferases"/>
    <property type="match status" value="1"/>
</dbReference>
<evidence type="ECO:0000313" key="4">
    <source>
        <dbReference type="Proteomes" id="UP000181942"/>
    </source>
</evidence>
<dbReference type="GO" id="GO:0008757">
    <property type="term" value="F:S-adenosylmethionine-dependent methyltransferase activity"/>
    <property type="evidence" value="ECO:0007669"/>
    <property type="project" value="InterPro"/>
</dbReference>
<organism evidence="3 4">
    <name type="scientific">Streptomyces mirabilis</name>
    <dbReference type="NCBI Taxonomy" id="68239"/>
    <lineage>
        <taxon>Bacteria</taxon>
        <taxon>Bacillati</taxon>
        <taxon>Actinomycetota</taxon>
        <taxon>Actinomycetes</taxon>
        <taxon>Kitasatosporales</taxon>
        <taxon>Streptomycetaceae</taxon>
        <taxon>Streptomyces</taxon>
    </lineage>
</organism>
<dbReference type="Gene3D" id="3.40.50.150">
    <property type="entry name" value="Vaccinia Virus protein VP39"/>
    <property type="match status" value="1"/>
</dbReference>
<keyword evidence="3" id="KW-0489">Methyltransferase</keyword>
<dbReference type="Pfam" id="PF08241">
    <property type="entry name" value="Methyltransf_11"/>
    <property type="match status" value="1"/>
</dbReference>
<dbReference type="RefSeq" id="WP_075032657.1">
    <property type="nucleotide sequence ID" value="NZ_FONR01000027.1"/>
</dbReference>
<name>A0A1I2UCK0_9ACTN</name>
<dbReference type="InterPro" id="IPR013216">
    <property type="entry name" value="Methyltransf_11"/>
</dbReference>
<proteinExistence type="predicted"/>
<dbReference type="EMBL" id="FONR01000027">
    <property type="protein sequence ID" value="SFG74925.1"/>
    <property type="molecule type" value="Genomic_DNA"/>
</dbReference>
<dbReference type="GO" id="GO:0032259">
    <property type="term" value="P:methylation"/>
    <property type="evidence" value="ECO:0007669"/>
    <property type="project" value="UniProtKB-KW"/>
</dbReference>
<dbReference type="AlphaFoldDB" id="A0A1I2UCK0"/>
<gene>
    <name evidence="3" type="ORF">SAMN02787118_127106</name>
</gene>
<accession>A0A1I2UCK0</accession>
<feature type="domain" description="Methyltransferase type 11" evidence="2">
    <location>
        <begin position="87"/>
        <end position="168"/>
    </location>
</feature>
<evidence type="ECO:0000313" key="3">
    <source>
        <dbReference type="EMBL" id="SFG74925.1"/>
    </source>
</evidence>
<evidence type="ECO:0000256" key="1">
    <source>
        <dbReference type="SAM" id="MobiDB-lite"/>
    </source>
</evidence>
<keyword evidence="3" id="KW-0808">Transferase</keyword>
<reference evidence="3 4" key="1">
    <citation type="submission" date="2016-10" db="EMBL/GenBank/DDBJ databases">
        <authorList>
            <person name="de Groot N.N."/>
        </authorList>
    </citation>
    <scope>NUCLEOTIDE SEQUENCE [LARGE SCALE GENOMIC DNA]</scope>
    <source>
        <strain evidence="3 4">OK461</strain>
    </source>
</reference>
<sequence length="213" mass="22504">MTATLPRVLPSPDGKPVPPPGTAEAFRAFARDLAAGRRPWTAEAAQFIAAQFDQLAADWDATRATGRDDPLRDALTHGGPIPQGPCLELGSGTGLFTPILTAAFPHVISVDLSMRMLQHANGRSSWRVRADASRLPLADASVAVIAAIDMLLFPAETARVLAPDGLLLWINQLGSDGPLYLPAATVVAALPGIWQATESEAGWGSWALLRRTG</sequence>
<dbReference type="Proteomes" id="UP000181942">
    <property type="component" value="Unassembled WGS sequence"/>
</dbReference>
<dbReference type="CDD" id="cd02440">
    <property type="entry name" value="AdoMet_MTases"/>
    <property type="match status" value="1"/>
</dbReference>
<evidence type="ECO:0000259" key="2">
    <source>
        <dbReference type="Pfam" id="PF08241"/>
    </source>
</evidence>